<dbReference type="InParanoid" id="A0LG05"/>
<dbReference type="HOGENOM" id="CLU_577127_0_0_7"/>
<organism evidence="1 2">
    <name type="scientific">Syntrophobacter fumaroxidans (strain DSM 10017 / MPOB)</name>
    <dbReference type="NCBI Taxonomy" id="335543"/>
    <lineage>
        <taxon>Bacteria</taxon>
        <taxon>Pseudomonadati</taxon>
        <taxon>Thermodesulfobacteriota</taxon>
        <taxon>Syntrophobacteria</taxon>
        <taxon>Syntrophobacterales</taxon>
        <taxon>Syntrophobacteraceae</taxon>
        <taxon>Syntrophobacter</taxon>
    </lineage>
</organism>
<dbReference type="eggNOG" id="COG0663">
    <property type="taxonomic scope" value="Bacteria"/>
</dbReference>
<dbReference type="STRING" id="335543.Sfum_0658"/>
<proteinExistence type="predicted"/>
<dbReference type="RefSeq" id="WP_011697530.1">
    <property type="nucleotide sequence ID" value="NC_008554.1"/>
</dbReference>
<gene>
    <name evidence="1" type="ordered locus">Sfum_0658</name>
</gene>
<keyword evidence="2" id="KW-1185">Reference proteome</keyword>
<dbReference type="AlphaFoldDB" id="A0LG05"/>
<dbReference type="SUPFAM" id="SSF51161">
    <property type="entry name" value="Trimeric LpxA-like enzymes"/>
    <property type="match status" value="1"/>
</dbReference>
<name>A0LG05_SYNFM</name>
<reference evidence="1 2" key="1">
    <citation type="submission" date="2006-10" db="EMBL/GenBank/DDBJ databases">
        <title>Complete sequence of Syntrophobacter fumaroxidans MPOB.</title>
        <authorList>
            <consortium name="US DOE Joint Genome Institute"/>
            <person name="Copeland A."/>
            <person name="Lucas S."/>
            <person name="Lapidus A."/>
            <person name="Barry K."/>
            <person name="Detter J.C."/>
            <person name="Glavina del Rio T."/>
            <person name="Hammon N."/>
            <person name="Israni S."/>
            <person name="Pitluck S."/>
            <person name="Goltsman E.G."/>
            <person name="Martinez M."/>
            <person name="Schmutz J."/>
            <person name="Larimer F."/>
            <person name="Land M."/>
            <person name="Hauser L."/>
            <person name="Kyrpides N."/>
            <person name="Kim E."/>
            <person name="Boone D.R."/>
            <person name="Brockman F."/>
            <person name="Culley D."/>
            <person name="Ferry J."/>
            <person name="Gunsalus R."/>
            <person name="McInerney M.J."/>
            <person name="Morrison M."/>
            <person name="Plugge C."/>
            <person name="Rohlin L."/>
            <person name="Scholten J."/>
            <person name="Sieber J."/>
            <person name="Stams A.J.M."/>
            <person name="Worm P."/>
            <person name="Henstra A.M."/>
            <person name="Richardson P."/>
        </authorList>
    </citation>
    <scope>NUCLEOTIDE SEQUENCE [LARGE SCALE GENOMIC DNA]</scope>
    <source>
        <strain evidence="2">DSM 10017 / MPOB</strain>
    </source>
</reference>
<protein>
    <submittedName>
        <fullName evidence="1">Putative glucosamine-1-phosphate N-acetyltransferase / UDP-N-acetylglucosamine pyrophosphorylase</fullName>
    </submittedName>
</protein>
<evidence type="ECO:0000313" key="1">
    <source>
        <dbReference type="EMBL" id="ABK16357.1"/>
    </source>
</evidence>
<dbReference type="InterPro" id="IPR011004">
    <property type="entry name" value="Trimer_LpxA-like_sf"/>
</dbReference>
<dbReference type="EMBL" id="CP000478">
    <property type="protein sequence ID" value="ABK16357.1"/>
    <property type="molecule type" value="Genomic_DNA"/>
</dbReference>
<dbReference type="Proteomes" id="UP000001784">
    <property type="component" value="Chromosome"/>
</dbReference>
<accession>A0LG05</accession>
<dbReference type="Pfam" id="PF18776">
    <property type="entry name" value="Hexapep_loop"/>
    <property type="match status" value="1"/>
</dbReference>
<dbReference type="Gene3D" id="2.160.10.10">
    <property type="entry name" value="Hexapeptide repeat proteins"/>
    <property type="match status" value="2"/>
</dbReference>
<dbReference type="KEGG" id="sfu:Sfum_0658"/>
<evidence type="ECO:0000313" key="2">
    <source>
        <dbReference type="Proteomes" id="UP000001784"/>
    </source>
</evidence>
<sequence length="473" mass="52028">MEQLQRLIGHVIDRANLHLKEPFTDVGPYVRELIPLPSFTRQGAVYAFTGHHPARYVIRESNAAGSYFLGQCVVERSVLFQTDVRGDELKCKGDTVSCSGMKVPVQDHEVIHVRNSYLVNTLVHSNCHDPGSPEVFDIRDTIAMHYANIHGSPIRGSYLGPFATVDLTSVQDSVVGTFSYVQAGELYRERVEDGCVWVRAKDKFECRYTFDRDVLERYVRFKPGGEPGGIIGDFVAQRKSDIDARFDMAEGHPDVPVPERPSVSRFAVVKGNARIGSDVLVAQRAYVEDTVMGDGSNAQENCILVGANLEGRDVTAHGGKIVFARLGKNVFVGFNSFLRGSSDHPLTIGEHSIVMPHTIADLDEAVDIPPRHLVYGYIRNRADLAANTVSLDDLSRCDGELKRGNLVFRGKGAAFVHGFEHRIEHILEANGALFASGHGMGHAQKNANISHSVVRHITEGALQGLHPAMELQA</sequence>
<keyword evidence="1" id="KW-0808">Transferase</keyword>
<dbReference type="GO" id="GO:0016740">
    <property type="term" value="F:transferase activity"/>
    <property type="evidence" value="ECO:0007669"/>
    <property type="project" value="UniProtKB-KW"/>
</dbReference>
<dbReference type="OrthoDB" id="5441734at2"/>
<dbReference type="InterPro" id="IPR040730">
    <property type="entry name" value="Hexapep_loop"/>
</dbReference>